<protein>
    <submittedName>
        <fullName evidence="5">Helix-turn-helix domain-containing protein</fullName>
    </submittedName>
</protein>
<keyword evidence="1" id="KW-0805">Transcription regulation</keyword>
<dbReference type="InterPro" id="IPR035418">
    <property type="entry name" value="AraC-bd_2"/>
</dbReference>
<reference evidence="5 6" key="1">
    <citation type="submission" date="2021-01" db="EMBL/GenBank/DDBJ databases">
        <title>Streptomyces acididurans sp. nov., isolated from a peat swamp forest soil.</title>
        <authorList>
            <person name="Chantavorakit T."/>
            <person name="Duangmal K."/>
        </authorList>
    </citation>
    <scope>NUCLEOTIDE SEQUENCE [LARGE SCALE GENOMIC DNA]</scope>
    <source>
        <strain evidence="5 6">KK5PA1</strain>
    </source>
</reference>
<accession>A0ABS2TU75</accession>
<dbReference type="SMART" id="SM00342">
    <property type="entry name" value="HTH_ARAC"/>
    <property type="match status" value="1"/>
</dbReference>
<evidence type="ECO:0000313" key="6">
    <source>
        <dbReference type="Proteomes" id="UP000749040"/>
    </source>
</evidence>
<dbReference type="EMBL" id="JADKYB010000009">
    <property type="protein sequence ID" value="MBM9506551.1"/>
    <property type="molecule type" value="Genomic_DNA"/>
</dbReference>
<dbReference type="SUPFAM" id="SSF46689">
    <property type="entry name" value="Homeodomain-like"/>
    <property type="match status" value="1"/>
</dbReference>
<dbReference type="Proteomes" id="UP000749040">
    <property type="component" value="Unassembled WGS sequence"/>
</dbReference>
<dbReference type="InterPro" id="IPR018062">
    <property type="entry name" value="HTH_AraC-typ_CS"/>
</dbReference>
<sequence>MLKTVFRSEDLPARERLAALDDIWVDSVHPMRVAGDTPQDLRATLRTLELAAVDVAEVTLSYCQVLRTPRLIRRADPELCSVIVPVAGTLVLGQAGRETRLDTRHLALYDSSQPFRIQLAADGGTARAVRAHIPRALLGVPLPSDGLGRLLARPLPARTGFGGLLAQFLADLTADTAGYRPHDLPRLGLLAQDLLTSVVAHHLDEDGPLPDGPRHRTLLLSIETFIRQHLGDPQLSPETVAAAHHVSTSYLHRLFRTRETTVAAWIRQQRLEHARRDLTDPALHGVPIHQIAARWGFKDHATFTRAFRSAYGAAPKDYRLGPAPGLFPAGRTAMA</sequence>
<feature type="domain" description="HTH araC/xylS-type" evidence="4">
    <location>
        <begin position="220"/>
        <end position="321"/>
    </location>
</feature>
<dbReference type="InterPro" id="IPR009057">
    <property type="entry name" value="Homeodomain-like_sf"/>
</dbReference>
<dbReference type="Gene3D" id="1.10.10.60">
    <property type="entry name" value="Homeodomain-like"/>
    <property type="match status" value="1"/>
</dbReference>
<dbReference type="PROSITE" id="PS01124">
    <property type="entry name" value="HTH_ARAC_FAMILY_2"/>
    <property type="match status" value="1"/>
</dbReference>
<gene>
    <name evidence="5" type="ORF">ITX44_18720</name>
</gene>
<comment type="caution">
    <text evidence="5">The sequence shown here is derived from an EMBL/GenBank/DDBJ whole genome shotgun (WGS) entry which is preliminary data.</text>
</comment>
<proteinExistence type="predicted"/>
<evidence type="ECO:0000313" key="5">
    <source>
        <dbReference type="EMBL" id="MBM9506551.1"/>
    </source>
</evidence>
<keyword evidence="3" id="KW-0804">Transcription</keyword>
<keyword evidence="6" id="KW-1185">Reference proteome</keyword>
<dbReference type="PRINTS" id="PR00032">
    <property type="entry name" value="HTHARAC"/>
</dbReference>
<dbReference type="PANTHER" id="PTHR46796">
    <property type="entry name" value="HTH-TYPE TRANSCRIPTIONAL ACTIVATOR RHAS-RELATED"/>
    <property type="match status" value="1"/>
</dbReference>
<dbReference type="InterPro" id="IPR050204">
    <property type="entry name" value="AraC_XylS_family_regulators"/>
</dbReference>
<evidence type="ECO:0000256" key="3">
    <source>
        <dbReference type="ARBA" id="ARBA00023163"/>
    </source>
</evidence>
<dbReference type="Pfam" id="PF14525">
    <property type="entry name" value="AraC_binding_2"/>
    <property type="match status" value="1"/>
</dbReference>
<dbReference type="InterPro" id="IPR018060">
    <property type="entry name" value="HTH_AraC"/>
</dbReference>
<name>A0ABS2TU75_9ACTN</name>
<evidence type="ECO:0000256" key="1">
    <source>
        <dbReference type="ARBA" id="ARBA00023015"/>
    </source>
</evidence>
<keyword evidence="2" id="KW-0238">DNA-binding</keyword>
<dbReference type="Pfam" id="PF12833">
    <property type="entry name" value="HTH_18"/>
    <property type="match status" value="1"/>
</dbReference>
<dbReference type="PROSITE" id="PS00041">
    <property type="entry name" value="HTH_ARAC_FAMILY_1"/>
    <property type="match status" value="1"/>
</dbReference>
<evidence type="ECO:0000259" key="4">
    <source>
        <dbReference type="PROSITE" id="PS01124"/>
    </source>
</evidence>
<dbReference type="PANTHER" id="PTHR46796:SF6">
    <property type="entry name" value="ARAC SUBFAMILY"/>
    <property type="match status" value="1"/>
</dbReference>
<organism evidence="5 6">
    <name type="scientific">Actinacidiphila acididurans</name>
    <dbReference type="NCBI Taxonomy" id="2784346"/>
    <lineage>
        <taxon>Bacteria</taxon>
        <taxon>Bacillati</taxon>
        <taxon>Actinomycetota</taxon>
        <taxon>Actinomycetes</taxon>
        <taxon>Kitasatosporales</taxon>
        <taxon>Streptomycetaceae</taxon>
        <taxon>Actinacidiphila</taxon>
    </lineage>
</organism>
<evidence type="ECO:0000256" key="2">
    <source>
        <dbReference type="ARBA" id="ARBA00023125"/>
    </source>
</evidence>
<dbReference type="InterPro" id="IPR020449">
    <property type="entry name" value="Tscrpt_reg_AraC-type_HTH"/>
</dbReference>